<keyword evidence="4 6" id="KW-0472">Membrane</keyword>
<dbReference type="SUPFAM" id="SSF103473">
    <property type="entry name" value="MFS general substrate transporter"/>
    <property type="match status" value="1"/>
</dbReference>
<feature type="transmembrane region" description="Helical" evidence="6">
    <location>
        <begin position="339"/>
        <end position="362"/>
    </location>
</feature>
<feature type="transmembrane region" description="Helical" evidence="6">
    <location>
        <begin position="155"/>
        <end position="173"/>
    </location>
</feature>
<feature type="transmembrane region" description="Helical" evidence="6">
    <location>
        <begin position="522"/>
        <end position="541"/>
    </location>
</feature>
<dbReference type="OrthoDB" id="2585655at2759"/>
<dbReference type="GO" id="GO:0005886">
    <property type="term" value="C:plasma membrane"/>
    <property type="evidence" value="ECO:0007669"/>
    <property type="project" value="TreeGrafter"/>
</dbReference>
<feature type="compositionally biased region" description="Polar residues" evidence="5">
    <location>
        <begin position="17"/>
        <end position="33"/>
    </location>
</feature>
<dbReference type="PANTHER" id="PTHR23502">
    <property type="entry name" value="MAJOR FACILITATOR SUPERFAMILY"/>
    <property type="match status" value="1"/>
</dbReference>
<dbReference type="FunFam" id="1.20.1250.20:FF:000318">
    <property type="entry name" value="MFS multidrug transporter, putative"/>
    <property type="match status" value="1"/>
</dbReference>
<feature type="transmembrane region" description="Helical" evidence="6">
    <location>
        <begin position="185"/>
        <end position="204"/>
    </location>
</feature>
<keyword evidence="9" id="KW-1185">Reference proteome</keyword>
<evidence type="ECO:0000256" key="4">
    <source>
        <dbReference type="ARBA" id="ARBA00023136"/>
    </source>
</evidence>
<feature type="domain" description="Major facilitator superfamily (MFS) profile" evidence="7">
    <location>
        <begin position="119"/>
        <end position="546"/>
    </location>
</feature>
<dbReference type="Pfam" id="PF07690">
    <property type="entry name" value="MFS_1"/>
    <property type="match status" value="1"/>
</dbReference>
<proteinExistence type="predicted"/>
<feature type="transmembrane region" description="Helical" evidence="6">
    <location>
        <begin position="427"/>
        <end position="444"/>
    </location>
</feature>
<feature type="region of interest" description="Disordered" evidence="5">
    <location>
        <begin position="1"/>
        <end position="39"/>
    </location>
</feature>
<name>A0A3D8SVA3_9HELO</name>
<dbReference type="PROSITE" id="PS50850">
    <property type="entry name" value="MFS"/>
    <property type="match status" value="1"/>
</dbReference>
<dbReference type="Proteomes" id="UP000256645">
    <property type="component" value="Unassembled WGS sequence"/>
</dbReference>
<dbReference type="PANTHER" id="PTHR23502:SF2">
    <property type="entry name" value="TRANSPORTER, PUTATIVE (AFU_ORTHOLOGUE AFUA_2G08910)-RELATED"/>
    <property type="match status" value="1"/>
</dbReference>
<protein>
    <recommendedName>
        <fullName evidence="7">Major facilitator superfamily (MFS) profile domain-containing protein</fullName>
    </recommendedName>
</protein>
<organism evidence="8 9">
    <name type="scientific">Coleophoma cylindrospora</name>
    <dbReference type="NCBI Taxonomy" id="1849047"/>
    <lineage>
        <taxon>Eukaryota</taxon>
        <taxon>Fungi</taxon>
        <taxon>Dikarya</taxon>
        <taxon>Ascomycota</taxon>
        <taxon>Pezizomycotina</taxon>
        <taxon>Leotiomycetes</taxon>
        <taxon>Helotiales</taxon>
        <taxon>Dermateaceae</taxon>
        <taxon>Coleophoma</taxon>
    </lineage>
</organism>
<evidence type="ECO:0000313" key="8">
    <source>
        <dbReference type="EMBL" id="RDW89718.1"/>
    </source>
</evidence>
<sequence length="565" mass="62777">MDHDEKAVAQQPGDTVANGTSENDAQIPKTTPTIGHGIVQQDHAVPTGTTGTVHNDSGDAIDETDQKYMASHLENNGNDLSPEHRNYLMERHGTVELVPLPTMDPADPLNWPSWKKNLNLVLIAFHAMMTTFTAAGIIPAYELIAVTYDTTITRASYLTSLQILVLGFAPLFWKPVSNRFGRRPIWLISTLCSMICNIGCAESHSYASLVVTRFLVAFFISPAIAISSAVVTETFFARQRGAKMGIWTLMVTLGPPSGPFIMGFVAYHTNGFEWIYWTLAIINGVQFILYFFFSPETLYVRDRPVVNTQKSAFSRQYLNFGKIGARPLTLHDFWTPIRLFAYPNILLPTVAYSIVFGFASVLITVEIPQLFVQKFAFNPQQIGLQFIGLIIGSVLGEQLGGRGSDWWMARKQAKIGRSRHPEPEHRLWLSYFGYLPVIIGLVVFCEQLNNIKSYNVTPIVGIAIAGFGNQVITTVMVTYAVDCHHEHAASIGVFINLVRSTWGFIGPFWFPDMFTSIGLSGSAGLMVGVIIAVSVLPTIYIQMRGKAIREKRVTNELDQVNTITR</sequence>
<feature type="transmembrane region" description="Helical" evidence="6">
    <location>
        <begin position="244"/>
        <end position="268"/>
    </location>
</feature>
<feature type="transmembrane region" description="Helical" evidence="6">
    <location>
        <begin position="488"/>
        <end position="510"/>
    </location>
</feature>
<evidence type="ECO:0000256" key="6">
    <source>
        <dbReference type="SAM" id="Phobius"/>
    </source>
</evidence>
<evidence type="ECO:0000256" key="5">
    <source>
        <dbReference type="SAM" id="MobiDB-lite"/>
    </source>
</evidence>
<dbReference type="GO" id="GO:0022857">
    <property type="term" value="F:transmembrane transporter activity"/>
    <property type="evidence" value="ECO:0007669"/>
    <property type="project" value="InterPro"/>
</dbReference>
<comment type="subcellular location">
    <subcellularLocation>
        <location evidence="1">Membrane</location>
        <topology evidence="1">Multi-pass membrane protein</topology>
    </subcellularLocation>
</comment>
<dbReference type="InterPro" id="IPR036259">
    <property type="entry name" value="MFS_trans_sf"/>
</dbReference>
<evidence type="ECO:0000256" key="3">
    <source>
        <dbReference type="ARBA" id="ARBA00022989"/>
    </source>
</evidence>
<dbReference type="AlphaFoldDB" id="A0A3D8SVA3"/>
<dbReference type="Gene3D" id="1.20.1250.20">
    <property type="entry name" value="MFS general substrate transporter like domains"/>
    <property type="match status" value="1"/>
</dbReference>
<feature type="transmembrane region" description="Helical" evidence="6">
    <location>
        <begin position="210"/>
        <end position="232"/>
    </location>
</feature>
<dbReference type="InterPro" id="IPR020846">
    <property type="entry name" value="MFS_dom"/>
</dbReference>
<keyword evidence="3 6" id="KW-1133">Transmembrane helix</keyword>
<gene>
    <name evidence="8" type="ORF">BP6252_01750</name>
</gene>
<evidence type="ECO:0000259" key="7">
    <source>
        <dbReference type="PROSITE" id="PS50850"/>
    </source>
</evidence>
<reference evidence="8 9" key="1">
    <citation type="journal article" date="2018" name="IMA Fungus">
        <title>IMA Genome-F 9: Draft genome sequence of Annulohypoxylon stygium, Aspergillus mulundensis, Berkeleyomyces basicola (syn. Thielaviopsis basicola), Ceratocystis smalleyi, two Cercospora beticola strains, Coleophoma cylindrospora, Fusarium fracticaudum, Phialophora cf. hyalina, and Morchella septimelata.</title>
        <authorList>
            <person name="Wingfield B.D."/>
            <person name="Bills G.F."/>
            <person name="Dong Y."/>
            <person name="Huang W."/>
            <person name="Nel W.J."/>
            <person name="Swalarsk-Parry B.S."/>
            <person name="Vaghefi N."/>
            <person name="Wilken P.M."/>
            <person name="An Z."/>
            <person name="de Beer Z.W."/>
            <person name="De Vos L."/>
            <person name="Chen L."/>
            <person name="Duong T.A."/>
            <person name="Gao Y."/>
            <person name="Hammerbacher A."/>
            <person name="Kikkert J.R."/>
            <person name="Li Y."/>
            <person name="Li H."/>
            <person name="Li K."/>
            <person name="Li Q."/>
            <person name="Liu X."/>
            <person name="Ma X."/>
            <person name="Naidoo K."/>
            <person name="Pethybridge S.J."/>
            <person name="Sun J."/>
            <person name="Steenkamp E.T."/>
            <person name="van der Nest M.A."/>
            <person name="van Wyk S."/>
            <person name="Wingfield M.J."/>
            <person name="Xiong C."/>
            <person name="Yue Q."/>
            <person name="Zhang X."/>
        </authorList>
    </citation>
    <scope>NUCLEOTIDE SEQUENCE [LARGE SCALE GENOMIC DNA]</scope>
    <source>
        <strain evidence="8 9">BP6252</strain>
    </source>
</reference>
<comment type="caution">
    <text evidence="8">The sequence shown here is derived from an EMBL/GenBank/DDBJ whole genome shotgun (WGS) entry which is preliminary data.</text>
</comment>
<evidence type="ECO:0000313" key="9">
    <source>
        <dbReference type="Proteomes" id="UP000256645"/>
    </source>
</evidence>
<evidence type="ECO:0000256" key="2">
    <source>
        <dbReference type="ARBA" id="ARBA00022692"/>
    </source>
</evidence>
<dbReference type="EMBL" id="PDLM01000001">
    <property type="protein sequence ID" value="RDW89718.1"/>
    <property type="molecule type" value="Genomic_DNA"/>
</dbReference>
<feature type="transmembrane region" description="Helical" evidence="6">
    <location>
        <begin position="120"/>
        <end position="143"/>
    </location>
</feature>
<dbReference type="STRING" id="1849047.A0A3D8SVA3"/>
<keyword evidence="2 6" id="KW-0812">Transmembrane</keyword>
<evidence type="ECO:0000256" key="1">
    <source>
        <dbReference type="ARBA" id="ARBA00004141"/>
    </source>
</evidence>
<dbReference type="InterPro" id="IPR011701">
    <property type="entry name" value="MFS"/>
</dbReference>
<feature type="transmembrane region" description="Helical" evidence="6">
    <location>
        <begin position="382"/>
        <end position="401"/>
    </location>
</feature>
<accession>A0A3D8SVA3</accession>
<feature type="transmembrane region" description="Helical" evidence="6">
    <location>
        <begin position="456"/>
        <end position="481"/>
    </location>
</feature>
<feature type="transmembrane region" description="Helical" evidence="6">
    <location>
        <begin position="274"/>
        <end position="293"/>
    </location>
</feature>